<sequence length="321" mass="36553">MVKSIQISIVHYAESKSLHFNDVLADQVRCIRALTTHPYSLNIVDNQMHPEARRDLEKKIPNIEIIETKGIHHTYPAGANTAIENLSKDYLFLSHTDMLMSYNWLTVLAKDLELIENDHKVPAATYPLLLPYPRLVTTPDEKTMLKSIRTRSGLQQKDIARGYMEKHGIAHKPWGDVTLAVCNNGEITDNGWRLGGAYLASKRFFDEVGLYDPMINRGNDKAYAIKALMTRCKVMVSNRAYLHHIGGLHKRSGCYGGEGYHENGEHKAYGSAELGAYHQLKKKYGITVFKKIQNGDIWRELHEAQPHGKSRELIETYKRRG</sequence>
<dbReference type="EMBL" id="MT143680">
    <property type="protein sequence ID" value="QJB00090.1"/>
    <property type="molecule type" value="Genomic_DNA"/>
</dbReference>
<reference evidence="1" key="1">
    <citation type="submission" date="2020-03" db="EMBL/GenBank/DDBJ databases">
        <title>The deep terrestrial virosphere.</title>
        <authorList>
            <person name="Holmfeldt K."/>
            <person name="Nilsson E."/>
            <person name="Simone D."/>
            <person name="Lopez-Fernandez M."/>
            <person name="Wu X."/>
            <person name="de Brujin I."/>
            <person name="Lundin D."/>
            <person name="Andersson A."/>
            <person name="Bertilsson S."/>
            <person name="Dopson M."/>
        </authorList>
    </citation>
    <scope>NUCLEOTIDE SEQUENCE</scope>
    <source>
        <strain evidence="1">MM171A00707</strain>
    </source>
</reference>
<dbReference type="InterPro" id="IPR029044">
    <property type="entry name" value="Nucleotide-diphossugar_trans"/>
</dbReference>
<gene>
    <name evidence="1" type="ORF">MM171A00707_0023</name>
</gene>
<proteinExistence type="predicted"/>
<name>A0A6M3M1N2_9ZZZZ</name>
<evidence type="ECO:0000313" key="1">
    <source>
        <dbReference type="EMBL" id="QJB00090.1"/>
    </source>
</evidence>
<dbReference type="Gene3D" id="3.90.550.10">
    <property type="entry name" value="Spore Coat Polysaccharide Biosynthesis Protein SpsA, Chain A"/>
    <property type="match status" value="1"/>
</dbReference>
<accession>A0A6M3M1N2</accession>
<protein>
    <recommendedName>
        <fullName evidence="2">Glycosyltransferase</fullName>
    </recommendedName>
</protein>
<organism evidence="1">
    <name type="scientific">viral metagenome</name>
    <dbReference type="NCBI Taxonomy" id="1070528"/>
    <lineage>
        <taxon>unclassified sequences</taxon>
        <taxon>metagenomes</taxon>
        <taxon>organismal metagenomes</taxon>
    </lineage>
</organism>
<dbReference type="SUPFAM" id="SSF53448">
    <property type="entry name" value="Nucleotide-diphospho-sugar transferases"/>
    <property type="match status" value="1"/>
</dbReference>
<evidence type="ECO:0008006" key="2">
    <source>
        <dbReference type="Google" id="ProtNLM"/>
    </source>
</evidence>
<dbReference type="AlphaFoldDB" id="A0A6M3M1N2"/>